<comment type="caution">
    <text evidence="3">The sequence shown here is derived from an EMBL/GenBank/DDBJ whole genome shotgun (WGS) entry which is preliminary data.</text>
</comment>
<feature type="region of interest" description="Disordered" evidence="2">
    <location>
        <begin position="1"/>
        <end position="46"/>
    </location>
</feature>
<accession>A0A5A7V9N6</accession>
<keyword evidence="1" id="KW-0175">Coiled coil</keyword>
<evidence type="ECO:0000313" key="4">
    <source>
        <dbReference type="EMBL" id="TYK05199.1"/>
    </source>
</evidence>
<name>A0A5A7V9N6_CUCMM</name>
<reference evidence="5 6" key="1">
    <citation type="submission" date="2019-08" db="EMBL/GenBank/DDBJ databases">
        <title>Draft genome sequences of two oriental melons (Cucumis melo L. var makuwa).</title>
        <authorList>
            <person name="Kwon S.-Y."/>
        </authorList>
    </citation>
    <scope>NUCLEOTIDE SEQUENCE [LARGE SCALE GENOMIC DNA]</scope>
    <source>
        <strain evidence="6">cv. Chang Bougi</strain>
        <strain evidence="5">cv. SW 3</strain>
        <tissue evidence="3">Leaf</tissue>
    </source>
</reference>
<evidence type="ECO:0000256" key="2">
    <source>
        <dbReference type="SAM" id="MobiDB-lite"/>
    </source>
</evidence>
<dbReference type="Proteomes" id="UP000321947">
    <property type="component" value="Unassembled WGS sequence"/>
</dbReference>
<organism evidence="3 5">
    <name type="scientific">Cucumis melo var. makuwa</name>
    <name type="common">Oriental melon</name>
    <dbReference type="NCBI Taxonomy" id="1194695"/>
    <lineage>
        <taxon>Eukaryota</taxon>
        <taxon>Viridiplantae</taxon>
        <taxon>Streptophyta</taxon>
        <taxon>Embryophyta</taxon>
        <taxon>Tracheophyta</taxon>
        <taxon>Spermatophyta</taxon>
        <taxon>Magnoliopsida</taxon>
        <taxon>eudicotyledons</taxon>
        <taxon>Gunneridae</taxon>
        <taxon>Pentapetalae</taxon>
        <taxon>rosids</taxon>
        <taxon>fabids</taxon>
        <taxon>Cucurbitales</taxon>
        <taxon>Cucurbitaceae</taxon>
        <taxon>Benincaseae</taxon>
        <taxon>Cucumis</taxon>
    </lineage>
</organism>
<gene>
    <name evidence="4" type="ORF">E5676_scaffold1415G00750</name>
    <name evidence="3" type="ORF">E6C27_scaffold616G00840</name>
</gene>
<protein>
    <submittedName>
        <fullName evidence="3">Uncharacterized protein</fullName>
    </submittedName>
</protein>
<evidence type="ECO:0000256" key="1">
    <source>
        <dbReference type="SAM" id="Coils"/>
    </source>
</evidence>
<feature type="compositionally biased region" description="Basic and acidic residues" evidence="2">
    <location>
        <begin position="1"/>
        <end position="25"/>
    </location>
</feature>
<dbReference type="EMBL" id="SSTD01013933">
    <property type="protein sequence ID" value="TYK05199.1"/>
    <property type="molecule type" value="Genomic_DNA"/>
</dbReference>
<evidence type="ECO:0000313" key="6">
    <source>
        <dbReference type="Proteomes" id="UP000321947"/>
    </source>
</evidence>
<proteinExistence type="predicted"/>
<feature type="coiled-coil region" evidence="1">
    <location>
        <begin position="186"/>
        <end position="213"/>
    </location>
</feature>
<evidence type="ECO:0000313" key="3">
    <source>
        <dbReference type="EMBL" id="KAA0063940.1"/>
    </source>
</evidence>
<evidence type="ECO:0000313" key="5">
    <source>
        <dbReference type="Proteomes" id="UP000321393"/>
    </source>
</evidence>
<dbReference type="EMBL" id="SSTE01002041">
    <property type="protein sequence ID" value="KAA0063940.1"/>
    <property type="molecule type" value="Genomic_DNA"/>
</dbReference>
<dbReference type="AlphaFoldDB" id="A0A5A7V9N6"/>
<dbReference type="Proteomes" id="UP000321393">
    <property type="component" value="Unassembled WGS sequence"/>
</dbReference>
<sequence>MVVALEKEVNEHKDESDSSKSDRHWNRPLKKAKVSGDDPNGRGSIALGVPNVPPLLIRPLTGPHAVGTSKTPISKPTEQSLRPSALLEEIRRGKMTVTGKDIGSLPSKGDVCPKAPLQKWVGEKVVSNFFKKTTLCMWEDIQNKIMRTPFEYIPRLRLEIETVLSGIEKIHADGLIPLEEYLNSYLKRKAKAIDQQELEVAKLQDEVSTFKSTPAITEEAI</sequence>